<protein>
    <submittedName>
        <fullName evidence="2">Uncharacterized protein</fullName>
    </submittedName>
</protein>
<dbReference type="EMBL" id="JAVRRG010000179">
    <property type="protein sequence ID" value="KAK5079678.1"/>
    <property type="molecule type" value="Genomic_DNA"/>
</dbReference>
<evidence type="ECO:0000256" key="1">
    <source>
        <dbReference type="SAM" id="MobiDB-lite"/>
    </source>
</evidence>
<name>A0ABR0JYH3_9EURO</name>
<sequence>MSQSTSQGGGPPRKFPGSHKPFTAGGMATSSDDYKRLFGDSTQPYVKNELTKLLGVLVRIDNYSNLLASSCYEKDLSESVRSTLEDECAGEVAADADRVSQMIDNVQRPGEATQVGGEGQHNEQTDAMKIIRAIEAWEATEGEQEKYRTHVRKKTFAEMLKAKLEEKISDL</sequence>
<feature type="region of interest" description="Disordered" evidence="1">
    <location>
        <begin position="1"/>
        <end position="35"/>
    </location>
</feature>
<comment type="caution">
    <text evidence="2">The sequence shown here is derived from an EMBL/GenBank/DDBJ whole genome shotgun (WGS) entry which is preliminary data.</text>
</comment>
<gene>
    <name evidence="2" type="ORF">LTR24_009065</name>
</gene>
<organism evidence="2 3">
    <name type="scientific">Lithohypha guttulata</name>
    <dbReference type="NCBI Taxonomy" id="1690604"/>
    <lineage>
        <taxon>Eukaryota</taxon>
        <taxon>Fungi</taxon>
        <taxon>Dikarya</taxon>
        <taxon>Ascomycota</taxon>
        <taxon>Pezizomycotina</taxon>
        <taxon>Eurotiomycetes</taxon>
        <taxon>Chaetothyriomycetidae</taxon>
        <taxon>Chaetothyriales</taxon>
        <taxon>Trichomeriaceae</taxon>
        <taxon>Lithohypha</taxon>
    </lineage>
</organism>
<dbReference type="Proteomes" id="UP001345013">
    <property type="component" value="Unassembled WGS sequence"/>
</dbReference>
<accession>A0ABR0JYH3</accession>
<proteinExistence type="predicted"/>
<keyword evidence="3" id="KW-1185">Reference proteome</keyword>
<evidence type="ECO:0000313" key="2">
    <source>
        <dbReference type="EMBL" id="KAK5079678.1"/>
    </source>
</evidence>
<reference evidence="2 3" key="1">
    <citation type="submission" date="2023-08" db="EMBL/GenBank/DDBJ databases">
        <title>Black Yeasts Isolated from many extreme environments.</title>
        <authorList>
            <person name="Coleine C."/>
            <person name="Stajich J.E."/>
            <person name="Selbmann L."/>
        </authorList>
    </citation>
    <scope>NUCLEOTIDE SEQUENCE [LARGE SCALE GENOMIC DNA]</scope>
    <source>
        <strain evidence="2 3">CCFEE 5885</strain>
    </source>
</reference>
<evidence type="ECO:0000313" key="3">
    <source>
        <dbReference type="Proteomes" id="UP001345013"/>
    </source>
</evidence>